<evidence type="ECO:0000256" key="1">
    <source>
        <dbReference type="ARBA" id="ARBA00007164"/>
    </source>
</evidence>
<dbReference type="AlphaFoldDB" id="A0A849HIL7"/>
<dbReference type="InterPro" id="IPR018044">
    <property type="entry name" value="Peptidase_S11"/>
</dbReference>
<dbReference type="RefSeq" id="WP_171243594.1">
    <property type="nucleotide sequence ID" value="NZ_JABEPQ010000002.1"/>
</dbReference>
<keyword evidence="11" id="KW-0812">Transmembrane</keyword>
<feature type="compositionally biased region" description="Low complexity" evidence="10">
    <location>
        <begin position="25"/>
        <end position="44"/>
    </location>
</feature>
<feature type="transmembrane region" description="Helical" evidence="11">
    <location>
        <begin position="387"/>
        <end position="406"/>
    </location>
</feature>
<feature type="domain" description="Peptidase S11 D-alanyl-D-alanine carboxypeptidase A N-terminal" evidence="13">
    <location>
        <begin position="74"/>
        <end position="293"/>
    </location>
</feature>
<gene>
    <name evidence="14" type="ORF">HJG52_10800</name>
</gene>
<keyword evidence="14" id="KW-0121">Carboxypeptidase</keyword>
<dbReference type="PRINTS" id="PR00725">
    <property type="entry name" value="DADACBPTASE1"/>
</dbReference>
<feature type="compositionally biased region" description="Low complexity" evidence="10">
    <location>
        <begin position="7"/>
        <end position="18"/>
    </location>
</feature>
<evidence type="ECO:0000256" key="8">
    <source>
        <dbReference type="PIRSR" id="PIRSR618044-2"/>
    </source>
</evidence>
<dbReference type="GO" id="GO:0071555">
    <property type="term" value="P:cell wall organization"/>
    <property type="evidence" value="ECO:0007669"/>
    <property type="project" value="UniProtKB-KW"/>
</dbReference>
<keyword evidence="6" id="KW-0961">Cell wall biogenesis/degradation</keyword>
<comment type="caution">
    <text evidence="14">The sequence shown here is derived from an EMBL/GenBank/DDBJ whole genome shotgun (WGS) entry which is preliminary data.</text>
</comment>
<evidence type="ECO:0000313" key="14">
    <source>
        <dbReference type="EMBL" id="NNM46493.1"/>
    </source>
</evidence>
<evidence type="ECO:0000256" key="11">
    <source>
        <dbReference type="SAM" id="Phobius"/>
    </source>
</evidence>
<evidence type="ECO:0000256" key="9">
    <source>
        <dbReference type="RuleBase" id="RU004016"/>
    </source>
</evidence>
<keyword evidence="14" id="KW-0645">Protease</keyword>
<reference evidence="14 15" key="1">
    <citation type="submission" date="2020-04" db="EMBL/GenBank/DDBJ databases">
        <title>Knoellia sp. isolate from air conditioner.</title>
        <authorList>
            <person name="Chea S."/>
            <person name="Kim D.-U."/>
        </authorList>
    </citation>
    <scope>NUCLEOTIDE SEQUENCE [LARGE SCALE GENOMIC DNA]</scope>
    <source>
        <strain evidence="14 15">DB2414S</strain>
    </source>
</reference>
<evidence type="ECO:0000256" key="6">
    <source>
        <dbReference type="ARBA" id="ARBA00023316"/>
    </source>
</evidence>
<evidence type="ECO:0000256" key="4">
    <source>
        <dbReference type="ARBA" id="ARBA00022960"/>
    </source>
</evidence>
<dbReference type="InterPro" id="IPR001967">
    <property type="entry name" value="Peptidase_S11_N"/>
</dbReference>
<feature type="signal peptide" evidence="12">
    <location>
        <begin position="1"/>
        <end position="16"/>
    </location>
</feature>
<keyword evidence="5" id="KW-0573">Peptidoglycan synthesis</keyword>
<keyword evidence="4" id="KW-0133">Cell shape</keyword>
<keyword evidence="11" id="KW-0472">Membrane</keyword>
<feature type="binding site" evidence="8">
    <location>
        <position position="273"/>
    </location>
    <ligand>
        <name>substrate</name>
    </ligand>
</feature>
<feature type="region of interest" description="Disordered" evidence="10">
    <location>
        <begin position="7"/>
        <end position="44"/>
    </location>
</feature>
<feature type="compositionally biased region" description="Low complexity" evidence="10">
    <location>
        <begin position="358"/>
        <end position="369"/>
    </location>
</feature>
<evidence type="ECO:0000256" key="3">
    <source>
        <dbReference type="ARBA" id="ARBA00022801"/>
    </source>
</evidence>
<feature type="active site" evidence="7">
    <location>
        <position position="162"/>
    </location>
</feature>
<feature type="chain" id="PRO_5032278150" evidence="12">
    <location>
        <begin position="17"/>
        <end position="422"/>
    </location>
</feature>
<dbReference type="EMBL" id="JABEPQ010000002">
    <property type="protein sequence ID" value="NNM46493.1"/>
    <property type="molecule type" value="Genomic_DNA"/>
</dbReference>
<dbReference type="PANTHER" id="PTHR21581:SF33">
    <property type="entry name" value="D-ALANYL-D-ALANINE CARBOXYPEPTIDASE DACB"/>
    <property type="match status" value="1"/>
</dbReference>
<dbReference type="GO" id="GO:0006508">
    <property type="term" value="P:proteolysis"/>
    <property type="evidence" value="ECO:0007669"/>
    <property type="project" value="InterPro"/>
</dbReference>
<keyword evidence="15" id="KW-1185">Reference proteome</keyword>
<feature type="active site" description="Proton acceptor" evidence="7">
    <location>
        <position position="110"/>
    </location>
</feature>
<dbReference type="GO" id="GO:0009002">
    <property type="term" value="F:serine-type D-Ala-D-Ala carboxypeptidase activity"/>
    <property type="evidence" value="ECO:0007669"/>
    <property type="project" value="InterPro"/>
</dbReference>
<keyword evidence="11" id="KW-1133">Transmembrane helix</keyword>
<name>A0A849HIL7_9MICO</name>
<evidence type="ECO:0000256" key="7">
    <source>
        <dbReference type="PIRSR" id="PIRSR618044-1"/>
    </source>
</evidence>
<dbReference type="InterPro" id="IPR012338">
    <property type="entry name" value="Beta-lactam/transpept-like"/>
</dbReference>
<comment type="similarity">
    <text evidence="1 9">Belongs to the peptidase S11 family.</text>
</comment>
<dbReference type="Gene3D" id="3.40.710.10">
    <property type="entry name" value="DD-peptidase/beta-lactamase superfamily"/>
    <property type="match status" value="1"/>
</dbReference>
<feature type="compositionally biased region" description="Pro residues" evidence="10">
    <location>
        <begin position="339"/>
        <end position="357"/>
    </location>
</feature>
<keyword evidence="2 12" id="KW-0732">Signal</keyword>
<dbReference type="GO" id="GO:0009252">
    <property type="term" value="P:peptidoglycan biosynthetic process"/>
    <property type="evidence" value="ECO:0007669"/>
    <property type="project" value="UniProtKB-KW"/>
</dbReference>
<sequence length="422" mass="43594">MALLTAVTASPQAAVAATTPPPTPGTTTTSGGKPTTRTPTLPVPRNTVVPELAVGGEKLASTGVVTDLPAGVPAPPALKDVSWVLADLDTGDVVAAKAPHARLLPASTLKTLTALTLIPKVPSTTVIKATPEDAAADGTRVGLVPGLPYTGKQLFQALLMSSGNDAAYALAGAGGGRDQVLAEMNAVAANLGAHDTVAKDPSGLDAPGQTSSAYDLALIGRAALQLKDFRAYVTTKQAVFPGTLNAKTKKRGTYKISNHNTLLYNYPGTIGVKNGYTQAAHRTFISAVTRGGKTYLLSEMYGLDNSWRPQAAMYDWAFKYGATARPVGRLVDPGEVPTAPKPTPTATPTAPAAPEPAGPLGAAGAAVVPRHTDSSSPVTLTWKVHPAWLAAPAGALALLALWFAAWRSRRRRHRGRHRLSGA</sequence>
<organism evidence="14 15">
    <name type="scientific">Knoellia koreensis</name>
    <dbReference type="NCBI Taxonomy" id="2730921"/>
    <lineage>
        <taxon>Bacteria</taxon>
        <taxon>Bacillati</taxon>
        <taxon>Actinomycetota</taxon>
        <taxon>Actinomycetes</taxon>
        <taxon>Micrococcales</taxon>
        <taxon>Intrasporangiaceae</taxon>
        <taxon>Knoellia</taxon>
    </lineage>
</organism>
<evidence type="ECO:0000313" key="15">
    <source>
        <dbReference type="Proteomes" id="UP000588586"/>
    </source>
</evidence>
<feature type="active site" description="Acyl-ester intermediate" evidence="7">
    <location>
        <position position="107"/>
    </location>
</feature>
<proteinExistence type="inferred from homology"/>
<dbReference type="SUPFAM" id="SSF56601">
    <property type="entry name" value="beta-lactamase/transpeptidase-like"/>
    <property type="match status" value="1"/>
</dbReference>
<protein>
    <submittedName>
        <fullName evidence="14">D-alanyl-D-alanine carboxypeptidase</fullName>
    </submittedName>
</protein>
<dbReference type="PANTHER" id="PTHR21581">
    <property type="entry name" value="D-ALANYL-D-ALANINE CARBOXYPEPTIDASE"/>
    <property type="match status" value="1"/>
</dbReference>
<dbReference type="GO" id="GO:0008360">
    <property type="term" value="P:regulation of cell shape"/>
    <property type="evidence" value="ECO:0007669"/>
    <property type="project" value="UniProtKB-KW"/>
</dbReference>
<keyword evidence="3" id="KW-0378">Hydrolase</keyword>
<accession>A0A849HIL7</accession>
<evidence type="ECO:0000256" key="12">
    <source>
        <dbReference type="SAM" id="SignalP"/>
    </source>
</evidence>
<evidence type="ECO:0000256" key="10">
    <source>
        <dbReference type="SAM" id="MobiDB-lite"/>
    </source>
</evidence>
<evidence type="ECO:0000256" key="5">
    <source>
        <dbReference type="ARBA" id="ARBA00022984"/>
    </source>
</evidence>
<evidence type="ECO:0000256" key="2">
    <source>
        <dbReference type="ARBA" id="ARBA00022729"/>
    </source>
</evidence>
<dbReference type="Pfam" id="PF00768">
    <property type="entry name" value="Peptidase_S11"/>
    <property type="match status" value="1"/>
</dbReference>
<feature type="region of interest" description="Disordered" evidence="10">
    <location>
        <begin position="332"/>
        <end position="370"/>
    </location>
</feature>
<evidence type="ECO:0000259" key="13">
    <source>
        <dbReference type="Pfam" id="PF00768"/>
    </source>
</evidence>
<dbReference type="Proteomes" id="UP000588586">
    <property type="component" value="Unassembled WGS sequence"/>
</dbReference>